<feature type="transmembrane region" description="Helical" evidence="7">
    <location>
        <begin position="201"/>
        <end position="223"/>
    </location>
</feature>
<dbReference type="InterPro" id="IPR000515">
    <property type="entry name" value="MetI-like"/>
</dbReference>
<evidence type="ECO:0000259" key="8">
    <source>
        <dbReference type="PROSITE" id="PS50928"/>
    </source>
</evidence>
<evidence type="ECO:0000256" key="7">
    <source>
        <dbReference type="RuleBase" id="RU363032"/>
    </source>
</evidence>
<sequence>MTTALTTFVSTNDRQRPGVRAAVRSIQGFTLILLLLIGIGPLYWMLKGAVSPPTELTTQPLALWPDRAALGNFATAYTDLSVGRYLMNTFLVVGGSWFVQLFVSATAGFALSVLRPKFGKVVYGAILATMFVPYTVNMVSLFMTVIDVPFLHVNLGDTYWAIWLPAGTNAFTVLLAKQFFDALPRELFDAARVDGASTRQLLTKIVLPMSKPVLAVISLLAVMHSWKDFIWPLIAITDPEKQPISVALAQLATQAPQDQLIAAMVLAVAPPVLVFVVCQKYIVAGLGFTGVKG</sequence>
<dbReference type="RefSeq" id="WP_306072034.1">
    <property type="nucleotide sequence ID" value="NZ_CP120988.1"/>
</dbReference>
<dbReference type="PANTHER" id="PTHR43744">
    <property type="entry name" value="ABC TRANSPORTER PERMEASE PROTEIN MG189-RELATED-RELATED"/>
    <property type="match status" value="1"/>
</dbReference>
<comment type="subcellular location">
    <subcellularLocation>
        <location evidence="1 7">Cell membrane</location>
        <topology evidence="1 7">Multi-pass membrane protein</topology>
    </subcellularLocation>
</comment>
<dbReference type="InterPro" id="IPR035906">
    <property type="entry name" value="MetI-like_sf"/>
</dbReference>
<feature type="transmembrane region" description="Helical" evidence="7">
    <location>
        <begin position="121"/>
        <end position="146"/>
    </location>
</feature>
<comment type="similarity">
    <text evidence="7">Belongs to the binding-protein-dependent transport system permease family.</text>
</comment>
<dbReference type="Gene3D" id="1.10.3720.10">
    <property type="entry name" value="MetI-like"/>
    <property type="match status" value="1"/>
</dbReference>
<organism evidence="9 10">
    <name type="scientific">Streptomyces poriferorum</name>
    <dbReference type="NCBI Taxonomy" id="2798799"/>
    <lineage>
        <taxon>Bacteria</taxon>
        <taxon>Bacillati</taxon>
        <taxon>Actinomycetota</taxon>
        <taxon>Actinomycetes</taxon>
        <taxon>Kitasatosporales</taxon>
        <taxon>Streptomycetaceae</taxon>
        <taxon>Streptomyces</taxon>
    </lineage>
</organism>
<dbReference type="SUPFAM" id="SSF161098">
    <property type="entry name" value="MetI-like"/>
    <property type="match status" value="1"/>
</dbReference>
<keyword evidence="6 7" id="KW-0472">Membrane</keyword>
<protein>
    <submittedName>
        <fullName evidence="9">Carbohydrate ABC transporter permease</fullName>
    </submittedName>
</protein>
<feature type="domain" description="ABC transmembrane type-1" evidence="8">
    <location>
        <begin position="86"/>
        <end position="278"/>
    </location>
</feature>
<feature type="transmembrane region" description="Helical" evidence="7">
    <location>
        <begin position="21"/>
        <end position="46"/>
    </location>
</feature>
<feature type="transmembrane region" description="Helical" evidence="7">
    <location>
        <begin position="90"/>
        <end position="114"/>
    </location>
</feature>
<dbReference type="Proteomes" id="UP001235744">
    <property type="component" value="Chromosome"/>
</dbReference>
<proteinExistence type="inferred from homology"/>
<feature type="transmembrane region" description="Helical" evidence="7">
    <location>
        <begin position="260"/>
        <end position="278"/>
    </location>
</feature>
<evidence type="ECO:0000313" key="9">
    <source>
        <dbReference type="EMBL" id="WLQ55731.1"/>
    </source>
</evidence>
<name>A0ABY9IKH4_9ACTN</name>
<feature type="transmembrane region" description="Helical" evidence="7">
    <location>
        <begin position="158"/>
        <end position="180"/>
    </location>
</feature>
<accession>A0ABY9IKH4</accession>
<evidence type="ECO:0000256" key="4">
    <source>
        <dbReference type="ARBA" id="ARBA00022692"/>
    </source>
</evidence>
<evidence type="ECO:0000256" key="2">
    <source>
        <dbReference type="ARBA" id="ARBA00022448"/>
    </source>
</evidence>
<evidence type="ECO:0000256" key="3">
    <source>
        <dbReference type="ARBA" id="ARBA00022475"/>
    </source>
</evidence>
<evidence type="ECO:0000313" key="10">
    <source>
        <dbReference type="Proteomes" id="UP001235744"/>
    </source>
</evidence>
<gene>
    <name evidence="9" type="ORF">P8A19_09855</name>
</gene>
<keyword evidence="5 7" id="KW-1133">Transmembrane helix</keyword>
<evidence type="ECO:0000256" key="1">
    <source>
        <dbReference type="ARBA" id="ARBA00004651"/>
    </source>
</evidence>
<dbReference type="EMBL" id="CP120988">
    <property type="protein sequence ID" value="WLQ55731.1"/>
    <property type="molecule type" value="Genomic_DNA"/>
</dbReference>
<dbReference type="PANTHER" id="PTHR43744:SF12">
    <property type="entry name" value="ABC TRANSPORTER PERMEASE PROTEIN MG189-RELATED"/>
    <property type="match status" value="1"/>
</dbReference>
<dbReference type="PROSITE" id="PS50928">
    <property type="entry name" value="ABC_TM1"/>
    <property type="match status" value="1"/>
</dbReference>
<dbReference type="Pfam" id="PF00528">
    <property type="entry name" value="BPD_transp_1"/>
    <property type="match status" value="1"/>
</dbReference>
<reference evidence="9 10" key="1">
    <citation type="submission" date="2023-03" db="EMBL/GenBank/DDBJ databases">
        <title>Isolation and description of six Streptomyces strains from soil environments, able to metabolize different microbial glucans.</title>
        <authorList>
            <person name="Widen T."/>
            <person name="Larsbrink J."/>
        </authorList>
    </citation>
    <scope>NUCLEOTIDE SEQUENCE [LARGE SCALE GENOMIC DNA]</scope>
    <source>
        <strain evidence="9 10">Alt2</strain>
    </source>
</reference>
<keyword evidence="4 7" id="KW-0812">Transmembrane</keyword>
<keyword evidence="10" id="KW-1185">Reference proteome</keyword>
<dbReference type="CDD" id="cd06261">
    <property type="entry name" value="TM_PBP2"/>
    <property type="match status" value="1"/>
</dbReference>
<evidence type="ECO:0000256" key="6">
    <source>
        <dbReference type="ARBA" id="ARBA00023136"/>
    </source>
</evidence>
<keyword evidence="3" id="KW-1003">Cell membrane</keyword>
<keyword evidence="2 7" id="KW-0813">Transport</keyword>
<evidence type="ECO:0000256" key="5">
    <source>
        <dbReference type="ARBA" id="ARBA00022989"/>
    </source>
</evidence>